<organism evidence="2 3">
    <name type="scientific">Sphingomonas kyeonggiensis</name>
    <dbReference type="NCBI Taxonomy" id="1268553"/>
    <lineage>
        <taxon>Bacteria</taxon>
        <taxon>Pseudomonadati</taxon>
        <taxon>Pseudomonadota</taxon>
        <taxon>Alphaproteobacteria</taxon>
        <taxon>Sphingomonadales</taxon>
        <taxon>Sphingomonadaceae</taxon>
        <taxon>Sphingomonas</taxon>
    </lineage>
</organism>
<sequence>MTAITGITGTGASSATQAAATNGASDLNFDAILEAFKKAASETPEQRARDAVLKKHNLSEDDYKKLPPKEKEAIDKEITEAVRKVHERKTGVAMPDSPLPTEKLFG</sequence>
<feature type="region of interest" description="Disordered" evidence="1">
    <location>
        <begin position="86"/>
        <end position="106"/>
    </location>
</feature>
<accession>A0A7W6JR43</accession>
<dbReference type="AlphaFoldDB" id="A0A7W6JR43"/>
<evidence type="ECO:0000256" key="1">
    <source>
        <dbReference type="SAM" id="MobiDB-lite"/>
    </source>
</evidence>
<comment type="caution">
    <text evidence="2">The sequence shown here is derived from an EMBL/GenBank/DDBJ whole genome shotgun (WGS) entry which is preliminary data.</text>
</comment>
<name>A0A7W6JR43_9SPHN</name>
<dbReference type="Proteomes" id="UP000557392">
    <property type="component" value="Unassembled WGS sequence"/>
</dbReference>
<keyword evidence="3" id="KW-1185">Reference proteome</keyword>
<proteinExistence type="predicted"/>
<reference evidence="2 3" key="1">
    <citation type="submission" date="2020-08" db="EMBL/GenBank/DDBJ databases">
        <title>Genomic Encyclopedia of Type Strains, Phase IV (KMG-IV): sequencing the most valuable type-strain genomes for metagenomic binning, comparative biology and taxonomic classification.</title>
        <authorList>
            <person name="Goeker M."/>
        </authorList>
    </citation>
    <scope>NUCLEOTIDE SEQUENCE [LARGE SCALE GENOMIC DNA]</scope>
    <source>
        <strain evidence="2 3">DSM 101806</strain>
    </source>
</reference>
<evidence type="ECO:0000313" key="2">
    <source>
        <dbReference type="EMBL" id="MBB4098022.1"/>
    </source>
</evidence>
<protein>
    <submittedName>
        <fullName evidence="2">Uncharacterized protein</fullName>
    </submittedName>
</protein>
<dbReference type="EMBL" id="JACIEH010000001">
    <property type="protein sequence ID" value="MBB4098022.1"/>
    <property type="molecule type" value="Genomic_DNA"/>
</dbReference>
<dbReference type="RefSeq" id="WP_183996134.1">
    <property type="nucleotide sequence ID" value="NZ_JACIEH010000001.1"/>
</dbReference>
<gene>
    <name evidence="2" type="ORF">GGR46_001555</name>
</gene>
<evidence type="ECO:0000313" key="3">
    <source>
        <dbReference type="Proteomes" id="UP000557392"/>
    </source>
</evidence>